<keyword evidence="2" id="KW-1133">Transmembrane helix</keyword>
<dbReference type="Pfam" id="PF00188">
    <property type="entry name" value="CAP"/>
    <property type="match status" value="1"/>
</dbReference>
<feature type="compositionally biased region" description="Low complexity" evidence="1">
    <location>
        <begin position="128"/>
        <end position="146"/>
    </location>
</feature>
<organism evidence="4 5">
    <name type="scientific">Actinocatenispora rupis</name>
    <dbReference type="NCBI Taxonomy" id="519421"/>
    <lineage>
        <taxon>Bacteria</taxon>
        <taxon>Bacillati</taxon>
        <taxon>Actinomycetota</taxon>
        <taxon>Actinomycetes</taxon>
        <taxon>Micromonosporales</taxon>
        <taxon>Micromonosporaceae</taxon>
        <taxon>Actinocatenispora</taxon>
    </lineage>
</organism>
<sequence>MARTTPGLHSVTAGLYGGPMRGARRRQRNDETPQTPHSPQETGSEYVPDGSGPGGPGRHRPTRRRGRPLAIAVVVLLAITVPGAALYGVRWVQHHPHAMITFGDDHTAPARSSRNATRTPVPAPPSASPSASGSASPSGPASSRPVESAAGYEKEVAREINAARAKAKCGPLRYDSRLAAAARAHSDDMATRNYFDHTSPDGVTPWDRAKAVGYTDPSAENIAAGQATPAAVVRAWLASPGHRANILNCASHASGIGFATGGKYHYYWTQLFGYK</sequence>
<evidence type="ECO:0000313" key="5">
    <source>
        <dbReference type="Proteomes" id="UP000612808"/>
    </source>
</evidence>
<dbReference type="Proteomes" id="UP000612808">
    <property type="component" value="Unassembled WGS sequence"/>
</dbReference>
<feature type="transmembrane region" description="Helical" evidence="2">
    <location>
        <begin position="68"/>
        <end position="89"/>
    </location>
</feature>
<keyword evidence="5" id="KW-1185">Reference proteome</keyword>
<dbReference type="Gene3D" id="3.40.33.10">
    <property type="entry name" value="CAP"/>
    <property type="match status" value="1"/>
</dbReference>
<protein>
    <recommendedName>
        <fullName evidence="3">SCP domain-containing protein</fullName>
    </recommendedName>
</protein>
<dbReference type="InterPro" id="IPR035940">
    <property type="entry name" value="CAP_sf"/>
</dbReference>
<dbReference type="SUPFAM" id="SSF55797">
    <property type="entry name" value="PR-1-like"/>
    <property type="match status" value="1"/>
</dbReference>
<feature type="region of interest" description="Disordered" evidence="1">
    <location>
        <begin position="1"/>
        <end position="65"/>
    </location>
</feature>
<dbReference type="EMBL" id="BOMB01000050">
    <property type="protein sequence ID" value="GID15992.1"/>
    <property type="molecule type" value="Genomic_DNA"/>
</dbReference>
<feature type="domain" description="SCP" evidence="3">
    <location>
        <begin position="158"/>
        <end position="272"/>
    </location>
</feature>
<reference evidence="4" key="1">
    <citation type="submission" date="2021-01" db="EMBL/GenBank/DDBJ databases">
        <title>Whole genome shotgun sequence of Actinocatenispora rupis NBRC 107355.</title>
        <authorList>
            <person name="Komaki H."/>
            <person name="Tamura T."/>
        </authorList>
    </citation>
    <scope>NUCLEOTIDE SEQUENCE</scope>
    <source>
        <strain evidence="4">NBRC 107355</strain>
    </source>
</reference>
<comment type="caution">
    <text evidence="4">The sequence shown here is derived from an EMBL/GenBank/DDBJ whole genome shotgun (WGS) entry which is preliminary data.</text>
</comment>
<proteinExistence type="predicted"/>
<evidence type="ECO:0000256" key="2">
    <source>
        <dbReference type="SAM" id="Phobius"/>
    </source>
</evidence>
<gene>
    <name evidence="4" type="ORF">Aru02nite_68810</name>
</gene>
<dbReference type="CDD" id="cd05379">
    <property type="entry name" value="CAP_bacterial"/>
    <property type="match status" value="1"/>
</dbReference>
<dbReference type="PANTHER" id="PTHR31157:SF1">
    <property type="entry name" value="SCP DOMAIN-CONTAINING PROTEIN"/>
    <property type="match status" value="1"/>
</dbReference>
<evidence type="ECO:0000259" key="3">
    <source>
        <dbReference type="Pfam" id="PF00188"/>
    </source>
</evidence>
<dbReference type="AlphaFoldDB" id="A0A8J3JCM2"/>
<accession>A0A8J3JCM2</accession>
<dbReference type="PANTHER" id="PTHR31157">
    <property type="entry name" value="SCP DOMAIN-CONTAINING PROTEIN"/>
    <property type="match status" value="1"/>
</dbReference>
<evidence type="ECO:0000256" key="1">
    <source>
        <dbReference type="SAM" id="MobiDB-lite"/>
    </source>
</evidence>
<feature type="compositionally biased region" description="Polar residues" evidence="1">
    <location>
        <begin position="32"/>
        <end position="43"/>
    </location>
</feature>
<evidence type="ECO:0000313" key="4">
    <source>
        <dbReference type="EMBL" id="GID15992.1"/>
    </source>
</evidence>
<dbReference type="InterPro" id="IPR014044">
    <property type="entry name" value="CAP_dom"/>
</dbReference>
<keyword evidence="2" id="KW-0812">Transmembrane</keyword>
<keyword evidence="2" id="KW-0472">Membrane</keyword>
<feature type="region of interest" description="Disordered" evidence="1">
    <location>
        <begin position="102"/>
        <end position="150"/>
    </location>
</feature>
<name>A0A8J3JCM2_9ACTN</name>